<dbReference type="InterPro" id="IPR029063">
    <property type="entry name" value="SAM-dependent_MTases_sf"/>
</dbReference>
<dbReference type="EMBL" id="ABVL01000008">
    <property type="protein sequence ID" value="EDY19408.1"/>
    <property type="molecule type" value="Genomic_DNA"/>
</dbReference>
<dbReference type="PANTHER" id="PTHR40036:SF1">
    <property type="entry name" value="MACROCIN O-METHYLTRANSFERASE"/>
    <property type="match status" value="1"/>
</dbReference>
<organism evidence="2 3">
    <name type="scientific">Chthoniobacter flavus Ellin428</name>
    <dbReference type="NCBI Taxonomy" id="497964"/>
    <lineage>
        <taxon>Bacteria</taxon>
        <taxon>Pseudomonadati</taxon>
        <taxon>Verrucomicrobiota</taxon>
        <taxon>Spartobacteria</taxon>
        <taxon>Chthoniobacterales</taxon>
        <taxon>Chthoniobacteraceae</taxon>
        <taxon>Chthoniobacter</taxon>
    </lineage>
</organism>
<dbReference type="RefSeq" id="WP_006980418.1">
    <property type="nucleotide sequence ID" value="NZ_ABVL01000008.1"/>
</dbReference>
<name>B4D2G8_9BACT</name>
<sequence>MLTKIRKLLAPPPAPQPPKDPKFEQVLTFSMSARAVLQNLHDMAKDVQRRGVPGDFVECGVCNGGSAAAICLAFADSGRKAWLYDSFEGMPETRPIDGPDAAAYHGKCVGAVEQVRAAVVVAGFPEADCIIRKGWFDKTFVEELPEKVAFLHVDCDWYDSVMLTLETFYDRVVEGGVIVLDDFGHWEGCREAFYDFIGRRNLKPLLERCGHTEAWWVKGKQHNRTQ</sequence>
<dbReference type="PANTHER" id="PTHR40036">
    <property type="entry name" value="MACROCIN O-METHYLTRANSFERASE"/>
    <property type="match status" value="1"/>
</dbReference>
<dbReference type="AlphaFoldDB" id="B4D2G8"/>
<comment type="caution">
    <text evidence="2">The sequence shown here is derived from an EMBL/GenBank/DDBJ whole genome shotgun (WGS) entry which is preliminary data.</text>
</comment>
<dbReference type="InterPro" id="IPR008884">
    <property type="entry name" value="TylF_MeTrfase"/>
</dbReference>
<dbReference type="InParanoid" id="B4D2G8"/>
<dbReference type="eggNOG" id="COG4122">
    <property type="taxonomic scope" value="Bacteria"/>
</dbReference>
<keyword evidence="2" id="KW-0489">Methyltransferase</keyword>
<accession>B4D2G8</accession>
<dbReference type="GO" id="GO:0008168">
    <property type="term" value="F:methyltransferase activity"/>
    <property type="evidence" value="ECO:0007669"/>
    <property type="project" value="UniProtKB-KW"/>
</dbReference>
<feature type="region of interest" description="Disordered" evidence="1">
    <location>
        <begin position="1"/>
        <end position="22"/>
    </location>
</feature>
<dbReference type="Pfam" id="PF05711">
    <property type="entry name" value="TylF"/>
    <property type="match status" value="1"/>
</dbReference>
<dbReference type="Proteomes" id="UP000005824">
    <property type="component" value="Unassembled WGS sequence"/>
</dbReference>
<keyword evidence="2" id="KW-0808">Transferase</keyword>
<gene>
    <name evidence="2" type="ORF">CfE428DRAFT_3093</name>
</gene>
<keyword evidence="3" id="KW-1185">Reference proteome</keyword>
<dbReference type="Gene3D" id="3.40.50.150">
    <property type="entry name" value="Vaccinia Virus protein VP39"/>
    <property type="match status" value="1"/>
</dbReference>
<protein>
    <submittedName>
        <fullName evidence="2">Macrocin-O-methyltransferase domain protein</fullName>
    </submittedName>
</protein>
<evidence type="ECO:0000313" key="3">
    <source>
        <dbReference type="Proteomes" id="UP000005824"/>
    </source>
</evidence>
<evidence type="ECO:0000256" key="1">
    <source>
        <dbReference type="SAM" id="MobiDB-lite"/>
    </source>
</evidence>
<proteinExistence type="predicted"/>
<reference evidence="2 3" key="1">
    <citation type="journal article" date="2011" name="J. Bacteriol.">
        <title>Genome sequence of Chthoniobacter flavus Ellin428, an aerobic heterotrophic soil bacterium.</title>
        <authorList>
            <person name="Kant R."/>
            <person name="van Passel M.W."/>
            <person name="Palva A."/>
            <person name="Lucas S."/>
            <person name="Lapidus A."/>
            <person name="Glavina Del Rio T."/>
            <person name="Dalin E."/>
            <person name="Tice H."/>
            <person name="Bruce D."/>
            <person name="Goodwin L."/>
            <person name="Pitluck S."/>
            <person name="Larimer F.W."/>
            <person name="Land M.L."/>
            <person name="Hauser L."/>
            <person name="Sangwan P."/>
            <person name="de Vos W.M."/>
            <person name="Janssen P.H."/>
            <person name="Smidt H."/>
        </authorList>
    </citation>
    <scope>NUCLEOTIDE SEQUENCE [LARGE SCALE GENOMIC DNA]</scope>
    <source>
        <strain evidence="2 3">Ellin428</strain>
    </source>
</reference>
<dbReference type="STRING" id="497964.CfE428DRAFT_3093"/>
<dbReference type="GO" id="GO:0032259">
    <property type="term" value="P:methylation"/>
    <property type="evidence" value="ECO:0007669"/>
    <property type="project" value="UniProtKB-KW"/>
</dbReference>
<evidence type="ECO:0000313" key="2">
    <source>
        <dbReference type="EMBL" id="EDY19408.1"/>
    </source>
</evidence>
<dbReference type="SUPFAM" id="SSF53335">
    <property type="entry name" value="S-adenosyl-L-methionine-dependent methyltransferases"/>
    <property type="match status" value="1"/>
</dbReference>